<organism evidence="3 4">
    <name type="scientific">Gnathostoma spinigerum</name>
    <dbReference type="NCBI Taxonomy" id="75299"/>
    <lineage>
        <taxon>Eukaryota</taxon>
        <taxon>Metazoa</taxon>
        <taxon>Ecdysozoa</taxon>
        <taxon>Nematoda</taxon>
        <taxon>Chromadorea</taxon>
        <taxon>Rhabditida</taxon>
        <taxon>Spirurina</taxon>
        <taxon>Gnathostomatomorpha</taxon>
        <taxon>Gnathostomatoidea</taxon>
        <taxon>Gnathostomatidae</taxon>
        <taxon>Gnathostoma</taxon>
    </lineage>
</organism>
<feature type="compositionally biased region" description="Low complexity" evidence="1">
    <location>
        <begin position="336"/>
        <end position="348"/>
    </location>
</feature>
<dbReference type="AlphaFoldDB" id="A0ABD6EK15"/>
<dbReference type="PANTHER" id="PTHR24020:SF84">
    <property type="entry name" value="VWFA DOMAIN-CONTAINING PROTEIN"/>
    <property type="match status" value="1"/>
</dbReference>
<feature type="compositionally biased region" description="Polar residues" evidence="1">
    <location>
        <begin position="127"/>
        <end position="151"/>
    </location>
</feature>
<comment type="caution">
    <text evidence="3">The sequence shown here is derived from an EMBL/GenBank/DDBJ whole genome shotgun (WGS) entry which is preliminary data.</text>
</comment>
<feature type="region of interest" description="Disordered" evidence="1">
    <location>
        <begin position="202"/>
        <end position="222"/>
    </location>
</feature>
<evidence type="ECO:0000256" key="1">
    <source>
        <dbReference type="SAM" id="MobiDB-lite"/>
    </source>
</evidence>
<dbReference type="Proteomes" id="UP001608902">
    <property type="component" value="Unassembled WGS sequence"/>
</dbReference>
<feature type="region of interest" description="Disordered" evidence="1">
    <location>
        <begin position="104"/>
        <end position="166"/>
    </location>
</feature>
<feature type="compositionally biased region" description="Low complexity" evidence="1">
    <location>
        <begin position="270"/>
        <end position="310"/>
    </location>
</feature>
<dbReference type="InterPro" id="IPR036465">
    <property type="entry name" value="vWFA_dom_sf"/>
</dbReference>
<protein>
    <recommendedName>
        <fullName evidence="2">VWFA domain-containing protein</fullName>
    </recommendedName>
</protein>
<evidence type="ECO:0000313" key="3">
    <source>
        <dbReference type="EMBL" id="MFH4980315.1"/>
    </source>
</evidence>
<reference evidence="3 4" key="1">
    <citation type="submission" date="2024-08" db="EMBL/GenBank/DDBJ databases">
        <title>Gnathostoma spinigerum genome.</title>
        <authorList>
            <person name="Gonzalez-Bertolin B."/>
            <person name="Monzon S."/>
            <person name="Zaballos A."/>
            <person name="Jimenez P."/>
            <person name="Dekumyoy P."/>
            <person name="Varona S."/>
            <person name="Cuesta I."/>
            <person name="Sumanam S."/>
            <person name="Adisakwattana P."/>
            <person name="Gasser R.B."/>
            <person name="Hernandez-Gonzalez A."/>
            <person name="Young N.D."/>
            <person name="Perteguer M.J."/>
        </authorList>
    </citation>
    <scope>NUCLEOTIDE SEQUENCE [LARGE SCALE GENOMIC DNA]</scope>
    <source>
        <strain evidence="3">AL3</strain>
        <tissue evidence="3">Liver</tissue>
    </source>
</reference>
<sequence>MPFYGGITATGAALGLAIDVLKNRRPNVPTNVIVITDGFSYDIVDGPAAALHKIEGVYTSTVTITPTWRQYELETIAGNRTRIYKGNDSVPKLVEKITSCNNGTRVGELEDKDVGSPSRSPPGFEITHSTAVPTSKSTESRNISRPTTGYSSIPPKPEEQYGQNRTTNETISTSITTRSGAVSVENRSRTTQRPTQFPIMNQTSSSTRKLGPSQASSTQTTIGTKEVTAVSWSIEMVSKSNLEPKTTVEGSAVGETRKSTTSVPKVSLRTKIPPSSSSKKSTSTMLSSPRSTVVSSTSRRITSKSSKLTTETIPHRIKGSTPIMNNRTEQIFPMKSSPSTGRGGTSSKTEIEQPKIHRNRTEIKSKEIDAFQNCLLDVIIVIDASGSLRTRFQKELELSNRLVDRLKIGPHHARVAIIKYAGRKKSRVVIPLDKYAEKEPLMKALSRVRFMGGTTYTNEALEKVEKLIAKRNRTNSVPIVVVFTDGFSADDPASGAMALRDRNTLLYAVAVNHVHPVNENELLTIAGDASRVFLANNVDSFEREIDELTLGCRSLPST</sequence>
<dbReference type="PANTHER" id="PTHR24020">
    <property type="entry name" value="COLLAGEN ALPHA"/>
    <property type="match status" value="1"/>
</dbReference>
<gene>
    <name evidence="3" type="ORF">AB6A40_007024</name>
</gene>
<proteinExistence type="predicted"/>
<evidence type="ECO:0000313" key="4">
    <source>
        <dbReference type="Proteomes" id="UP001608902"/>
    </source>
</evidence>
<dbReference type="SMART" id="SM00327">
    <property type="entry name" value="VWA"/>
    <property type="match status" value="1"/>
</dbReference>
<dbReference type="Pfam" id="PF00092">
    <property type="entry name" value="VWA"/>
    <property type="match status" value="2"/>
</dbReference>
<feature type="domain" description="VWFA" evidence="2">
    <location>
        <begin position="377"/>
        <end position="548"/>
    </location>
</feature>
<dbReference type="InterPro" id="IPR002035">
    <property type="entry name" value="VWF_A"/>
</dbReference>
<feature type="region of interest" description="Disordered" evidence="1">
    <location>
        <begin position="332"/>
        <end position="353"/>
    </location>
</feature>
<feature type="region of interest" description="Disordered" evidence="1">
    <location>
        <begin position="242"/>
        <end position="310"/>
    </location>
</feature>
<keyword evidence="4" id="KW-1185">Reference proteome</keyword>
<dbReference type="SUPFAM" id="SSF53300">
    <property type="entry name" value="vWA-like"/>
    <property type="match status" value="2"/>
</dbReference>
<name>A0ABD6EK15_9BILA</name>
<dbReference type="Gene3D" id="3.40.50.410">
    <property type="entry name" value="von Willebrand factor, type A domain"/>
    <property type="match status" value="2"/>
</dbReference>
<evidence type="ECO:0000259" key="2">
    <source>
        <dbReference type="PROSITE" id="PS50234"/>
    </source>
</evidence>
<dbReference type="InterPro" id="IPR050525">
    <property type="entry name" value="ECM_Assembly_Org"/>
</dbReference>
<accession>A0ABD6EK15</accession>
<dbReference type="EMBL" id="JBGFUD010005389">
    <property type="protein sequence ID" value="MFH4980315.1"/>
    <property type="molecule type" value="Genomic_DNA"/>
</dbReference>
<dbReference type="PROSITE" id="PS50234">
    <property type="entry name" value="VWFA"/>
    <property type="match status" value="1"/>
</dbReference>